<evidence type="ECO:0000259" key="4">
    <source>
        <dbReference type="Pfam" id="PF00561"/>
    </source>
</evidence>
<protein>
    <recommendedName>
        <fullName evidence="4">AB hydrolase-1 domain-containing protein</fullName>
    </recommendedName>
</protein>
<dbReference type="GO" id="GO:0097524">
    <property type="term" value="C:sperm plasma membrane"/>
    <property type="evidence" value="ECO:0007669"/>
    <property type="project" value="TreeGrafter"/>
</dbReference>
<keyword evidence="3" id="KW-0732">Signal</keyword>
<feature type="domain" description="AB hydrolase-1" evidence="4">
    <location>
        <begin position="116"/>
        <end position="366"/>
    </location>
</feature>
<dbReference type="PIRSF" id="PIRSF005211">
    <property type="entry name" value="Ab_hydro_YheT"/>
    <property type="match status" value="1"/>
</dbReference>
<feature type="chain" id="PRO_5041734915" description="AB hydrolase-1 domain-containing protein" evidence="3">
    <location>
        <begin position="26"/>
        <end position="398"/>
    </location>
</feature>
<accession>A0AA88I905</accession>
<dbReference type="Proteomes" id="UP001187531">
    <property type="component" value="Unassembled WGS sequence"/>
</dbReference>
<dbReference type="AlphaFoldDB" id="A0AA88I905"/>
<comment type="caution">
    <text evidence="5">The sequence shown here is derived from an EMBL/GenBank/DDBJ whole genome shotgun (WGS) entry which is preliminary data.</text>
</comment>
<dbReference type="GO" id="GO:0046464">
    <property type="term" value="P:acylglycerol catabolic process"/>
    <property type="evidence" value="ECO:0007669"/>
    <property type="project" value="TreeGrafter"/>
</dbReference>
<dbReference type="SUPFAM" id="SSF53474">
    <property type="entry name" value="alpha/beta-Hydrolases"/>
    <property type="match status" value="1"/>
</dbReference>
<dbReference type="InterPro" id="IPR012020">
    <property type="entry name" value="ABHD4"/>
</dbReference>
<evidence type="ECO:0000256" key="1">
    <source>
        <dbReference type="ARBA" id="ARBA00010884"/>
    </source>
</evidence>
<dbReference type="Gene3D" id="3.40.50.1820">
    <property type="entry name" value="alpha/beta hydrolase"/>
    <property type="match status" value="1"/>
</dbReference>
<dbReference type="PANTHER" id="PTHR10794:SF45">
    <property type="entry name" value="MONOACYLGLYCEROL LIPASE ABHD2"/>
    <property type="match status" value="1"/>
</dbReference>
<feature type="active site" description="Charge relay system" evidence="2">
    <location>
        <position position="193"/>
    </location>
</feature>
<dbReference type="GO" id="GO:0043401">
    <property type="term" value="P:steroid hormone receptor signaling pathway"/>
    <property type="evidence" value="ECO:0007669"/>
    <property type="project" value="TreeGrafter"/>
</dbReference>
<dbReference type="InterPro" id="IPR050960">
    <property type="entry name" value="AB_hydrolase_4_sf"/>
</dbReference>
<evidence type="ECO:0000313" key="6">
    <source>
        <dbReference type="Proteomes" id="UP001187531"/>
    </source>
</evidence>
<organism evidence="5 6">
    <name type="scientific">Artemia franciscana</name>
    <name type="common">Brine shrimp</name>
    <name type="synonym">Artemia sanfranciscana</name>
    <dbReference type="NCBI Taxonomy" id="6661"/>
    <lineage>
        <taxon>Eukaryota</taxon>
        <taxon>Metazoa</taxon>
        <taxon>Ecdysozoa</taxon>
        <taxon>Arthropoda</taxon>
        <taxon>Crustacea</taxon>
        <taxon>Branchiopoda</taxon>
        <taxon>Anostraca</taxon>
        <taxon>Artemiidae</taxon>
        <taxon>Artemia</taxon>
    </lineage>
</organism>
<proteinExistence type="inferred from homology"/>
<gene>
    <name evidence="5" type="ORF">QYM36_001319</name>
</gene>
<dbReference type="GO" id="GO:0051792">
    <property type="term" value="P:medium-chain fatty acid biosynthetic process"/>
    <property type="evidence" value="ECO:0007669"/>
    <property type="project" value="TreeGrafter"/>
</dbReference>
<dbReference type="GO" id="GO:0047372">
    <property type="term" value="F:monoacylglycerol lipase activity"/>
    <property type="evidence" value="ECO:0007669"/>
    <property type="project" value="TreeGrafter"/>
</dbReference>
<evidence type="ECO:0000256" key="3">
    <source>
        <dbReference type="SAM" id="SignalP"/>
    </source>
</evidence>
<evidence type="ECO:0000313" key="5">
    <source>
        <dbReference type="EMBL" id="KAK2724793.1"/>
    </source>
</evidence>
<reference evidence="5" key="1">
    <citation type="submission" date="2023-07" db="EMBL/GenBank/DDBJ databases">
        <title>Chromosome-level genome assembly of Artemia franciscana.</title>
        <authorList>
            <person name="Jo E."/>
        </authorList>
    </citation>
    <scope>NUCLEOTIDE SEQUENCE</scope>
    <source>
        <tissue evidence="5">Whole body</tissue>
    </source>
</reference>
<feature type="signal peptide" evidence="3">
    <location>
        <begin position="1"/>
        <end position="25"/>
    </location>
</feature>
<dbReference type="PANTHER" id="PTHR10794">
    <property type="entry name" value="ABHYDROLASE DOMAIN-CONTAINING PROTEIN"/>
    <property type="match status" value="1"/>
</dbReference>
<keyword evidence="6" id="KW-1185">Reference proteome</keyword>
<feature type="active site" description="Charge relay system" evidence="2">
    <location>
        <position position="360"/>
    </location>
</feature>
<dbReference type="InterPro" id="IPR029058">
    <property type="entry name" value="AB_hydrolase_fold"/>
</dbReference>
<feature type="active site" description="Charge relay system" evidence="2">
    <location>
        <position position="329"/>
    </location>
</feature>
<dbReference type="GO" id="GO:0008126">
    <property type="term" value="F:acetylesterase activity"/>
    <property type="evidence" value="ECO:0007669"/>
    <property type="project" value="TreeGrafter"/>
</dbReference>
<dbReference type="GO" id="GO:0036126">
    <property type="term" value="C:sperm flagellum"/>
    <property type="evidence" value="ECO:0007669"/>
    <property type="project" value="TreeGrafter"/>
</dbReference>
<dbReference type="EMBL" id="JAVRJZ010000003">
    <property type="protein sequence ID" value="KAK2724793.1"/>
    <property type="molecule type" value="Genomic_DNA"/>
</dbReference>
<evidence type="ECO:0000256" key="2">
    <source>
        <dbReference type="PIRSR" id="PIRSR005211-1"/>
    </source>
</evidence>
<dbReference type="Pfam" id="PF00561">
    <property type="entry name" value="Abhydrolase_1"/>
    <property type="match status" value="1"/>
</dbReference>
<sequence>MSPAGLALVAFVIWAICKILNVTSAAKPAQIYGGDKKFVQHVSSHVPDLILPYVPTRLWGFSGHIQSVLYSLIGHIKCPWPTGNRVILNLSDGATLTYDLFVPLDLHPQGDITLAVCPGICNSSESVYIRTFVHFAQRKGYRCTVLNHVGALKDVKVTSPRIFAYGCPKDYAAMVEDVHATYPETSIICIGFSLGGNIVTKYAGDSTFHKTEKILGCVSICQGYDAGTAMDYLLQWSNFRRVYLFMMTERMKRVIMAHQAQVLCDDTKTKFLLSERLIFSAATLPELDEAYTRRVHGFDSVTALYTSSSCITYLNGIRVPMVFINSLDDPIVPEPLLEPVKKFVENHPESMMIVTSHGGHLGFHEGGILYPNPVKWLDRIVVSLADGLVTHSQKKRTA</sequence>
<comment type="similarity">
    <text evidence="1">Belongs to the AB hydrolase superfamily. AB hydrolase 4 family.</text>
</comment>
<dbReference type="InterPro" id="IPR000073">
    <property type="entry name" value="AB_hydrolase_1"/>
</dbReference>
<dbReference type="GO" id="GO:0048240">
    <property type="term" value="P:sperm capacitation"/>
    <property type="evidence" value="ECO:0007669"/>
    <property type="project" value="TreeGrafter"/>
</dbReference>
<name>A0AA88I905_ARTSF</name>
<dbReference type="GO" id="GO:0051793">
    <property type="term" value="P:medium-chain fatty acid catabolic process"/>
    <property type="evidence" value="ECO:0007669"/>
    <property type="project" value="TreeGrafter"/>
</dbReference>